<feature type="domain" description="Amino acid permease/ SLC12A" evidence="7">
    <location>
        <begin position="59"/>
        <end position="484"/>
    </location>
</feature>
<dbReference type="PANTHER" id="PTHR42770:SF16">
    <property type="entry name" value="AMINO ACID PERMEASE"/>
    <property type="match status" value="1"/>
</dbReference>
<name>A0ABU6FG10_9ACTN</name>
<keyword evidence="2 6" id="KW-0812">Transmembrane</keyword>
<comment type="caution">
    <text evidence="8">The sequence shown here is derived from an EMBL/GenBank/DDBJ whole genome shotgun (WGS) entry which is preliminary data.</text>
</comment>
<dbReference type="InterPro" id="IPR004841">
    <property type="entry name" value="AA-permease/SLC12A_dom"/>
</dbReference>
<feature type="region of interest" description="Disordered" evidence="5">
    <location>
        <begin position="1"/>
        <end position="25"/>
    </location>
</feature>
<feature type="transmembrane region" description="Helical" evidence="6">
    <location>
        <begin position="150"/>
        <end position="168"/>
    </location>
</feature>
<evidence type="ECO:0000256" key="5">
    <source>
        <dbReference type="SAM" id="MobiDB-lite"/>
    </source>
</evidence>
<evidence type="ECO:0000256" key="4">
    <source>
        <dbReference type="ARBA" id="ARBA00023136"/>
    </source>
</evidence>
<feature type="transmembrane region" description="Helical" evidence="6">
    <location>
        <begin position="175"/>
        <end position="193"/>
    </location>
</feature>
<feature type="transmembrane region" description="Helical" evidence="6">
    <location>
        <begin position="317"/>
        <end position="338"/>
    </location>
</feature>
<feature type="transmembrane region" description="Helical" evidence="6">
    <location>
        <begin position="213"/>
        <end position="234"/>
    </location>
</feature>
<feature type="transmembrane region" description="Helical" evidence="6">
    <location>
        <begin position="459"/>
        <end position="481"/>
    </location>
</feature>
<feature type="transmembrane region" description="Helical" evidence="6">
    <location>
        <begin position="68"/>
        <end position="88"/>
    </location>
</feature>
<evidence type="ECO:0000256" key="1">
    <source>
        <dbReference type="ARBA" id="ARBA00004141"/>
    </source>
</evidence>
<keyword evidence="3 6" id="KW-1133">Transmembrane helix</keyword>
<feature type="transmembrane region" description="Helical" evidence="6">
    <location>
        <begin position="30"/>
        <end position="56"/>
    </location>
</feature>
<dbReference type="PIRSF" id="PIRSF006060">
    <property type="entry name" value="AA_transporter"/>
    <property type="match status" value="1"/>
</dbReference>
<keyword evidence="9" id="KW-1185">Reference proteome</keyword>
<dbReference type="RefSeq" id="WP_326021861.1">
    <property type="nucleotide sequence ID" value="NZ_JAOZYC010000164.1"/>
</dbReference>
<evidence type="ECO:0000256" key="6">
    <source>
        <dbReference type="SAM" id="Phobius"/>
    </source>
</evidence>
<feature type="transmembrane region" description="Helical" evidence="6">
    <location>
        <begin position="428"/>
        <end position="447"/>
    </location>
</feature>
<comment type="subcellular location">
    <subcellularLocation>
        <location evidence="1">Membrane</location>
        <topology evidence="1">Multi-pass membrane protein</topology>
    </subcellularLocation>
</comment>
<feature type="transmembrane region" description="Helical" evidence="6">
    <location>
        <begin position="254"/>
        <end position="274"/>
    </location>
</feature>
<protein>
    <submittedName>
        <fullName evidence="8">APC family permease</fullName>
    </submittedName>
</protein>
<feature type="transmembrane region" description="Helical" evidence="6">
    <location>
        <begin position="109"/>
        <end position="130"/>
    </location>
</feature>
<evidence type="ECO:0000313" key="9">
    <source>
        <dbReference type="Proteomes" id="UP001354931"/>
    </source>
</evidence>
<gene>
    <name evidence="8" type="ORF">OKJ99_33415</name>
</gene>
<evidence type="ECO:0000256" key="2">
    <source>
        <dbReference type="ARBA" id="ARBA00022692"/>
    </source>
</evidence>
<evidence type="ECO:0000256" key="3">
    <source>
        <dbReference type="ARBA" id="ARBA00022989"/>
    </source>
</evidence>
<dbReference type="Gene3D" id="1.20.1740.10">
    <property type="entry name" value="Amino acid/polyamine transporter I"/>
    <property type="match status" value="1"/>
</dbReference>
<evidence type="ECO:0000259" key="7">
    <source>
        <dbReference type="Pfam" id="PF00324"/>
    </source>
</evidence>
<dbReference type="PANTHER" id="PTHR42770">
    <property type="entry name" value="AMINO ACID TRANSPORTER-RELATED"/>
    <property type="match status" value="1"/>
</dbReference>
<feature type="compositionally biased region" description="Polar residues" evidence="5">
    <location>
        <begin position="7"/>
        <end position="18"/>
    </location>
</feature>
<reference evidence="8 9" key="1">
    <citation type="submission" date="2022-10" db="EMBL/GenBank/DDBJ databases">
        <authorList>
            <person name="Xie J."/>
            <person name="Shen N."/>
        </authorList>
    </citation>
    <scope>NUCLEOTIDE SEQUENCE [LARGE SCALE GENOMIC DNA]</scope>
    <source>
        <strain evidence="8 9">YIM65594</strain>
    </source>
</reference>
<accession>A0ABU6FG10</accession>
<proteinExistence type="predicted"/>
<dbReference type="InterPro" id="IPR050367">
    <property type="entry name" value="APC_superfamily"/>
</dbReference>
<dbReference type="Proteomes" id="UP001354931">
    <property type="component" value="Unassembled WGS sequence"/>
</dbReference>
<feature type="transmembrane region" description="Helical" evidence="6">
    <location>
        <begin position="359"/>
        <end position="380"/>
    </location>
</feature>
<evidence type="ECO:0000313" key="8">
    <source>
        <dbReference type="EMBL" id="MEB8342403.1"/>
    </source>
</evidence>
<organism evidence="8 9">
    <name type="scientific">Streptomyces endophyticus</name>
    <dbReference type="NCBI Taxonomy" id="714166"/>
    <lineage>
        <taxon>Bacteria</taxon>
        <taxon>Bacillati</taxon>
        <taxon>Actinomycetota</taxon>
        <taxon>Actinomycetes</taxon>
        <taxon>Kitasatosporales</taxon>
        <taxon>Streptomycetaceae</taxon>
        <taxon>Streptomyces</taxon>
    </lineage>
</organism>
<dbReference type="EMBL" id="JAOZYC010000164">
    <property type="protein sequence ID" value="MEB8342403.1"/>
    <property type="molecule type" value="Genomic_DNA"/>
</dbReference>
<keyword evidence="4 6" id="KW-0472">Membrane</keyword>
<feature type="transmembrane region" description="Helical" evidence="6">
    <location>
        <begin position="392"/>
        <end position="416"/>
    </location>
</feature>
<sequence length="497" mass="51337">MIEQSAGPDTSPDTSPDTGPQPRTRLRKGAVGVAGMVFFVLSAQAPLTGVAGTLPIPLGLGNGGAAPAVYLVVGVMVGLFAVGFIAMSRHVTDAGAFYAYVSRGLGRPLGVGASQAAILCYSATQAALYGLYGVVVQGLAQRYLSLDLPWWVWTLATMLLVQALGSLNIELGARLLAVLVVAETSVLLLFAGYELLSGGGPHGLDIAGSFAPSAFFTGAPGVALTFAIGCLLGFESTALYAKEARDPARTVPRATYVSVAAISLFFAFVSWMIVSYYGADRVQGAALDALREGDATSVVLTPLTHTLGGWAGDVTQFLLASSLLAGVVAFHNGINRYFHSLGRAGVLPRGLARTNRHGAPYAASLAQTVLAAVLVVPFAVAGADPVLTLLTWGGGVSVLALMLLYLLTSVSVIVFFRRTRLDERIWHTVLAPLLAIALLCGATVLALRNFTTLVSASGTTALVLELTVVAVFAGGVVLGLLRPGGAEACTYEGSEEP</sequence>
<dbReference type="Pfam" id="PF00324">
    <property type="entry name" value="AA_permease"/>
    <property type="match status" value="1"/>
</dbReference>